<dbReference type="InterPro" id="IPR023591">
    <property type="entry name" value="Ribosomal_uS2_flav_dom_sf"/>
</dbReference>
<dbReference type="PRINTS" id="PR00395">
    <property type="entry name" value="RIBOSOMALS2"/>
</dbReference>
<dbReference type="InterPro" id="IPR001865">
    <property type="entry name" value="Ribosomal_uS2"/>
</dbReference>
<gene>
    <name evidence="3" type="ORF">INT47_003673</name>
</gene>
<comment type="similarity">
    <text evidence="1">Belongs to the universal ribosomal protein uS2 family.</text>
</comment>
<evidence type="ECO:0000313" key="3">
    <source>
        <dbReference type="EMBL" id="KAG2206731.1"/>
    </source>
</evidence>
<dbReference type="OrthoDB" id="2320368at2759"/>
<dbReference type="Gene3D" id="3.40.50.10490">
    <property type="entry name" value="Glucose-6-phosphate isomerase like protein, domain 1"/>
    <property type="match status" value="1"/>
</dbReference>
<dbReference type="GO" id="GO:0006412">
    <property type="term" value="P:translation"/>
    <property type="evidence" value="ECO:0007669"/>
    <property type="project" value="InterPro"/>
</dbReference>
<reference evidence="3" key="1">
    <citation type="submission" date="2020-12" db="EMBL/GenBank/DDBJ databases">
        <title>Metabolic potential, ecology and presence of endohyphal bacteria is reflected in genomic diversity of Mucoromycotina.</title>
        <authorList>
            <person name="Muszewska A."/>
            <person name="Okrasinska A."/>
            <person name="Steczkiewicz K."/>
            <person name="Drgas O."/>
            <person name="Orlowska M."/>
            <person name="Perlinska-Lenart U."/>
            <person name="Aleksandrzak-Piekarczyk T."/>
            <person name="Szatraj K."/>
            <person name="Zielenkiewicz U."/>
            <person name="Pilsyk S."/>
            <person name="Malc E."/>
            <person name="Mieczkowski P."/>
            <person name="Kruszewska J.S."/>
            <person name="Biernat P."/>
            <person name="Pawlowska J."/>
        </authorList>
    </citation>
    <scope>NUCLEOTIDE SEQUENCE</scope>
    <source>
        <strain evidence="3">WA0000017839</strain>
    </source>
</reference>
<dbReference type="PANTHER" id="PTHR12534:SF0">
    <property type="entry name" value="SMALL RIBOSOMAL SUBUNIT PROTEIN US2M"/>
    <property type="match status" value="1"/>
</dbReference>
<dbReference type="GO" id="GO:0005763">
    <property type="term" value="C:mitochondrial small ribosomal subunit"/>
    <property type="evidence" value="ECO:0007669"/>
    <property type="project" value="TreeGrafter"/>
</dbReference>
<dbReference type="AlphaFoldDB" id="A0A8H7RBT0"/>
<sequence>MASRALFKAVASSRGMAVRQNCFRPLSTVNSLRQSISTESNTAEAVTPESLGKANIPDCAYVKKTEKIKTNRCLFLVPTTPLKKTIRQSVASAVEPVTPYNLSISRLMAAGLHLGHSTSLWEPATLPFIFGTREGISIINLEHTLVYLRRACNVAREVALRGGSILFVGTRPGFQDLTIEAARYCDGFHVSSKWIPGTLTNRHQVLGRHAAPDPEDPGRPPKTYKPDLIVLLNPLEHKIAISEAQLNNIPIIAITDTDYDPRLVSYPIPANDDSIRGVELVAKVLSTAARDGLHRRKQMLDQREKEKKLLRKQHSSKY</sequence>
<dbReference type="GO" id="GO:0003735">
    <property type="term" value="F:structural constituent of ribosome"/>
    <property type="evidence" value="ECO:0007669"/>
    <property type="project" value="InterPro"/>
</dbReference>
<comment type="caution">
    <text evidence="3">The sequence shown here is derived from an EMBL/GenBank/DDBJ whole genome shotgun (WGS) entry which is preliminary data.</text>
</comment>
<dbReference type="NCBIfam" id="TIGR01011">
    <property type="entry name" value="rpsB_bact"/>
    <property type="match status" value="1"/>
</dbReference>
<name>A0A8H7RBT0_9FUNG</name>
<feature type="compositionally biased region" description="Basic residues" evidence="2">
    <location>
        <begin position="308"/>
        <end position="318"/>
    </location>
</feature>
<organism evidence="3 4">
    <name type="scientific">Mucor saturninus</name>
    <dbReference type="NCBI Taxonomy" id="64648"/>
    <lineage>
        <taxon>Eukaryota</taxon>
        <taxon>Fungi</taxon>
        <taxon>Fungi incertae sedis</taxon>
        <taxon>Mucoromycota</taxon>
        <taxon>Mucoromycotina</taxon>
        <taxon>Mucoromycetes</taxon>
        <taxon>Mucorales</taxon>
        <taxon>Mucorineae</taxon>
        <taxon>Mucoraceae</taxon>
        <taxon>Mucor</taxon>
    </lineage>
</organism>
<proteinExistence type="inferred from homology"/>
<evidence type="ECO:0000313" key="4">
    <source>
        <dbReference type="Proteomes" id="UP000603453"/>
    </source>
</evidence>
<keyword evidence="4" id="KW-1185">Reference proteome</keyword>
<dbReference type="Proteomes" id="UP000603453">
    <property type="component" value="Unassembled WGS sequence"/>
</dbReference>
<dbReference type="CDD" id="cd01425">
    <property type="entry name" value="RPS2"/>
    <property type="match status" value="1"/>
</dbReference>
<evidence type="ECO:0000256" key="2">
    <source>
        <dbReference type="SAM" id="MobiDB-lite"/>
    </source>
</evidence>
<evidence type="ECO:0008006" key="5">
    <source>
        <dbReference type="Google" id="ProtNLM"/>
    </source>
</evidence>
<dbReference type="InterPro" id="IPR005706">
    <property type="entry name" value="Ribosomal_uS2_bac/mit/plastid"/>
</dbReference>
<feature type="region of interest" description="Disordered" evidence="2">
    <location>
        <begin position="295"/>
        <end position="318"/>
    </location>
</feature>
<dbReference type="PANTHER" id="PTHR12534">
    <property type="entry name" value="30S RIBOSOMAL PROTEIN S2 PROKARYOTIC AND ORGANELLAR"/>
    <property type="match status" value="1"/>
</dbReference>
<evidence type="ECO:0000256" key="1">
    <source>
        <dbReference type="ARBA" id="ARBA00006242"/>
    </source>
</evidence>
<accession>A0A8H7RBT0</accession>
<dbReference type="Pfam" id="PF00318">
    <property type="entry name" value="Ribosomal_S2"/>
    <property type="match status" value="2"/>
</dbReference>
<feature type="compositionally biased region" description="Basic and acidic residues" evidence="2">
    <location>
        <begin position="298"/>
        <end position="307"/>
    </location>
</feature>
<dbReference type="EMBL" id="JAEPRD010000029">
    <property type="protein sequence ID" value="KAG2206731.1"/>
    <property type="molecule type" value="Genomic_DNA"/>
</dbReference>
<protein>
    <recommendedName>
        <fullName evidence="5">Ribosomal protein S2</fullName>
    </recommendedName>
</protein>
<dbReference type="HAMAP" id="MF_00291_B">
    <property type="entry name" value="Ribosomal_uS2_B"/>
    <property type="match status" value="1"/>
</dbReference>
<dbReference type="SUPFAM" id="SSF52313">
    <property type="entry name" value="Ribosomal protein S2"/>
    <property type="match status" value="1"/>
</dbReference>